<dbReference type="InterPro" id="IPR023216">
    <property type="entry name" value="Tscrpt_reg_SKI_SnoN"/>
</dbReference>
<comment type="caution">
    <text evidence="4">The sequence shown here is derived from an EMBL/GenBank/DDBJ whole genome shotgun (WGS) entry which is preliminary data.</text>
</comment>
<dbReference type="Proteomes" id="UP001627154">
    <property type="component" value="Unassembled WGS sequence"/>
</dbReference>
<dbReference type="PANTHER" id="PTHR10005:SF26">
    <property type="entry name" value="CORL"/>
    <property type="match status" value="1"/>
</dbReference>
<dbReference type="AlphaFoldDB" id="A0ABD2WZQ2"/>
<dbReference type="InterPro" id="IPR014890">
    <property type="entry name" value="c-SKI_SMAD4-bd_dom"/>
</dbReference>
<keyword evidence="5" id="KW-1185">Reference proteome</keyword>
<evidence type="ECO:0000259" key="3">
    <source>
        <dbReference type="SMART" id="SM01046"/>
    </source>
</evidence>
<dbReference type="InterPro" id="IPR004875">
    <property type="entry name" value="DDE_SF_endonuclease_dom"/>
</dbReference>
<dbReference type="Gene3D" id="3.30.420.10">
    <property type="entry name" value="Ribonuclease H-like superfamily/Ribonuclease H"/>
    <property type="match status" value="1"/>
</dbReference>
<evidence type="ECO:0000313" key="4">
    <source>
        <dbReference type="EMBL" id="KAL3398240.1"/>
    </source>
</evidence>
<dbReference type="InterPro" id="IPR010919">
    <property type="entry name" value="SAND-like_dom_sf"/>
</dbReference>
<dbReference type="Pfam" id="PF02437">
    <property type="entry name" value="Ski_Sno_DHD"/>
    <property type="match status" value="1"/>
</dbReference>
<comment type="similarity">
    <text evidence="1">Belongs to the SKI family.</text>
</comment>
<evidence type="ECO:0000313" key="5">
    <source>
        <dbReference type="Proteomes" id="UP001627154"/>
    </source>
</evidence>
<dbReference type="Pfam" id="PF08782">
    <property type="entry name" value="c-SKI_SMAD_bind"/>
    <property type="match status" value="1"/>
</dbReference>
<evidence type="ECO:0000256" key="2">
    <source>
        <dbReference type="SAM" id="MobiDB-lite"/>
    </source>
</evidence>
<dbReference type="Gene3D" id="3.10.390.10">
    <property type="entry name" value="SAND domain-like"/>
    <property type="match status" value="1"/>
</dbReference>
<dbReference type="SUPFAM" id="SSF63763">
    <property type="entry name" value="SAND domain-like"/>
    <property type="match status" value="1"/>
</dbReference>
<dbReference type="EMBL" id="JBJJXI010000060">
    <property type="protein sequence ID" value="KAL3398240.1"/>
    <property type="molecule type" value="Genomic_DNA"/>
</dbReference>
<protein>
    <recommendedName>
        <fullName evidence="3">c-SKI SMAD4-binding domain-containing protein</fullName>
    </recommendedName>
</protein>
<dbReference type="SUPFAM" id="SSF46955">
    <property type="entry name" value="Putative DNA-binding domain"/>
    <property type="match status" value="1"/>
</dbReference>
<sequence>MITYAWYASKLIEEGNLLRNDLQVGSVFLYGVKIISLTIEKQERLCLAQISNTLLKAFSYNEIHNRRVALGITCIQCTPAQLEILRRAGAMPASSRRCGMITRREAERLCNSFLANSTPPRLPEDFTFMVYHECAWGCKGIFMPSRYNSSRAKCIKCTICGIFFSPNKFIFHSHRIDINDKYTEPDAANFNSWRRHMKLLGNPSDDVIHSWEDVKAMFNGGTRKRISLNGQTKSGYDSSQNMRVLEKKNYKPVTHVPMTGLTSKYFETQRKVSSYSDITLKLTGRGVFDYVLDQNASYNEENFEKSHKYSVFTCLPWITKRNSIRLNCSTKSLCSGETGSPQIVSAFNDPINKSAFQPVISNSFDEMKIQTSVQSLKTSVPLQHKAEPIVTDDEIDVETIDIQLKKKHYSSDYLSSTKIVRVKLNSFLYVVQSKDIVRKRGLWSGVQLREAIQLIENENYSIRAAGIRLPVFDKEQESMLKDKVLKASDLYHGVTTRQCKSIAFNLAEKCQLPNPFNSTKRLAGDKWLRNFMGRNENLIIRKPESTSLQRIRGFTKEKVDIFFNNLKSVQSLNKIAPSRIYNLDETGITTVHSPPNILAKKGQKQVGKSTSGERGKITTVLCCVSATGIFHPPMFVFARKRSSPMLGRGAPEGSMVEISDNGWINEVLFFKYIKSLVASLHPQLKGKIPCESDNLEPALIVMDNHESHRSLEVIDYCKLHKVQVVTLPPHTSHRTQPLDITFFGPLKKKFNQVCDEFVQCDTGIMKPITLFDLCELFSKAYNEVAWPSKGINGFKSTGIHPLNRRIFHSTFKDEAEDSIDEQSEAEENEADEKALEENTVKELTTEEHEFEETAVAPNTSAIKTSDKSSIQIECSLNAGENNMVICASEVVPISQVIYIVNDSGQSDTVKHDTDVICDINDNFNSTKKMSSSLTTNDKESIIDETSNCTGIKTSENSDFASALAEQFQFSSKQSTAKAEINSPKNSNCSEVLTSSPVRKKIADKKIKKIEEEKLNKIKKEEQEILKKK</sequence>
<gene>
    <name evidence="4" type="ORF">TKK_008440</name>
</gene>
<dbReference type="SMART" id="SM01046">
    <property type="entry name" value="c-SKI_SMAD_bind"/>
    <property type="match status" value="1"/>
</dbReference>
<feature type="domain" description="c-SKI SMAD4-binding" evidence="3">
    <location>
        <begin position="127"/>
        <end position="219"/>
    </location>
</feature>
<dbReference type="InterPro" id="IPR037000">
    <property type="entry name" value="Ski_DNA-bd_sf"/>
</dbReference>
<dbReference type="InterPro" id="IPR003380">
    <property type="entry name" value="SKI/SNO/DAC"/>
</dbReference>
<organism evidence="4 5">
    <name type="scientific">Trichogramma kaykai</name>
    <dbReference type="NCBI Taxonomy" id="54128"/>
    <lineage>
        <taxon>Eukaryota</taxon>
        <taxon>Metazoa</taxon>
        <taxon>Ecdysozoa</taxon>
        <taxon>Arthropoda</taxon>
        <taxon>Hexapoda</taxon>
        <taxon>Insecta</taxon>
        <taxon>Pterygota</taxon>
        <taxon>Neoptera</taxon>
        <taxon>Endopterygota</taxon>
        <taxon>Hymenoptera</taxon>
        <taxon>Apocrita</taxon>
        <taxon>Proctotrupomorpha</taxon>
        <taxon>Chalcidoidea</taxon>
        <taxon>Trichogrammatidae</taxon>
        <taxon>Trichogramma</taxon>
    </lineage>
</organism>
<dbReference type="Gene3D" id="3.10.260.20">
    <property type="entry name" value="Ski"/>
    <property type="match status" value="1"/>
</dbReference>
<dbReference type="Pfam" id="PF03184">
    <property type="entry name" value="DDE_1"/>
    <property type="match status" value="1"/>
</dbReference>
<feature type="compositionally biased region" description="Acidic residues" evidence="2">
    <location>
        <begin position="815"/>
        <end position="830"/>
    </location>
</feature>
<dbReference type="InterPro" id="IPR009061">
    <property type="entry name" value="DNA-bd_dom_put_sf"/>
</dbReference>
<reference evidence="4 5" key="1">
    <citation type="journal article" date="2024" name="bioRxiv">
        <title>A reference genome for Trichogramma kaykai: A tiny desert-dwelling parasitoid wasp with competing sex-ratio distorters.</title>
        <authorList>
            <person name="Culotta J."/>
            <person name="Lindsey A.R."/>
        </authorList>
    </citation>
    <scope>NUCLEOTIDE SEQUENCE [LARGE SCALE GENOMIC DNA]</scope>
    <source>
        <strain evidence="4 5">KSX58</strain>
    </source>
</reference>
<proteinExistence type="inferred from homology"/>
<dbReference type="InterPro" id="IPR036397">
    <property type="entry name" value="RNaseH_sf"/>
</dbReference>
<accession>A0ABD2WZQ2</accession>
<name>A0ABD2WZQ2_9HYME</name>
<evidence type="ECO:0000256" key="1">
    <source>
        <dbReference type="ARBA" id="ARBA00009513"/>
    </source>
</evidence>
<dbReference type="CDD" id="cd21080">
    <property type="entry name" value="DHD_Skor"/>
    <property type="match status" value="1"/>
</dbReference>
<dbReference type="PANTHER" id="PTHR10005">
    <property type="entry name" value="SKI ONCOGENE-RELATED"/>
    <property type="match status" value="1"/>
</dbReference>
<feature type="region of interest" description="Disordered" evidence="2">
    <location>
        <begin position="815"/>
        <end position="836"/>
    </location>
</feature>